<reference evidence="2" key="1">
    <citation type="submission" date="2016-10" db="EMBL/GenBank/DDBJ databases">
        <authorList>
            <person name="Varghese N."/>
            <person name="Submissions S."/>
        </authorList>
    </citation>
    <scope>NUCLEOTIDE SEQUENCE [LARGE SCALE GENOMIC DNA]</scope>
    <source>
        <strain evidence="2">DSM 22082</strain>
    </source>
</reference>
<feature type="transmembrane region" description="Helical" evidence="1">
    <location>
        <begin position="144"/>
        <end position="162"/>
    </location>
</feature>
<keyword evidence="1" id="KW-1133">Transmembrane helix</keyword>
<keyword evidence="1" id="KW-0472">Membrane</keyword>
<proteinExistence type="predicted"/>
<organism evidence="2 3">
    <name type="scientific">Brevibacterium sandarakinum</name>
    <dbReference type="NCBI Taxonomy" id="629680"/>
    <lineage>
        <taxon>Bacteria</taxon>
        <taxon>Bacillati</taxon>
        <taxon>Actinomycetota</taxon>
        <taxon>Actinomycetes</taxon>
        <taxon>Micrococcales</taxon>
        <taxon>Brevibacteriaceae</taxon>
        <taxon>Brevibacterium</taxon>
    </lineage>
</organism>
<keyword evidence="3" id="KW-1185">Reference proteome</keyword>
<dbReference type="AlphaFoldDB" id="A0A1H1QW06"/>
<accession>A0A1H1QW06</accession>
<evidence type="ECO:0000313" key="3">
    <source>
        <dbReference type="Proteomes" id="UP000199700"/>
    </source>
</evidence>
<sequence>MFPVSSEPEDLHAPQYQRGLRHQRSLRGIAAAVFATFVALASHMIGGGALPSTMGVVVPLVLSMLVCVLLAGRRLSLPRLSLSVLVSQSLFHLLFSVFAPMTGSHSPANALERHAMHHSGPKAMSGSVFASDAGASMHAHASPGMLSAHLVAAVLTIAMIYWSEALPAKIGSFLRLVIHALLPTAVRPMPVPNGPKPHLGVARILPRYLGVLRSPVLTRGPPVAAF</sequence>
<feature type="transmembrane region" description="Helical" evidence="1">
    <location>
        <begin position="26"/>
        <end position="46"/>
    </location>
</feature>
<evidence type="ECO:0000256" key="1">
    <source>
        <dbReference type="SAM" id="Phobius"/>
    </source>
</evidence>
<dbReference type="Proteomes" id="UP000199700">
    <property type="component" value="Chromosome"/>
</dbReference>
<feature type="transmembrane region" description="Helical" evidence="1">
    <location>
        <begin position="82"/>
        <end position="101"/>
    </location>
</feature>
<keyword evidence="1" id="KW-0812">Transmembrane</keyword>
<dbReference type="STRING" id="629680.SAMN04489751_1646"/>
<gene>
    <name evidence="2" type="ORF">SAMN04489751_1646</name>
</gene>
<feature type="transmembrane region" description="Helical" evidence="1">
    <location>
        <begin position="52"/>
        <end position="70"/>
    </location>
</feature>
<dbReference type="EMBL" id="LT629739">
    <property type="protein sequence ID" value="SDS27662.1"/>
    <property type="molecule type" value="Genomic_DNA"/>
</dbReference>
<name>A0A1H1QW06_BRESA</name>
<evidence type="ECO:0000313" key="2">
    <source>
        <dbReference type="EMBL" id="SDS27662.1"/>
    </source>
</evidence>
<protein>
    <submittedName>
        <fullName evidence="2">Uncharacterized protein</fullName>
    </submittedName>
</protein>